<keyword evidence="2" id="KW-0472">Membrane</keyword>
<sequence length="204" mass="22746">MEDIAMGFFKKIIGAAAVAGAAVGGALYVKNKKDENEGFEDFDDEKIFQVNTGNDNDGNKKVTITFNRRKAKDVTDKAVDKVADVTDKVKDIVTEKVGEENIEKVMDKVDEAKDKAMDAKDVFVEKVGEENIQMAKDKVKNVVNQAKDIVSEFVGKDDYEEVYTHDFNEDDFVDEDAVNEDVETEDDVDLGEGDDLLKDEVEDL</sequence>
<evidence type="ECO:0000256" key="2">
    <source>
        <dbReference type="SAM" id="Phobius"/>
    </source>
</evidence>
<dbReference type="EMBL" id="AAVL02000028">
    <property type="protein sequence ID" value="EDM52136.1"/>
    <property type="molecule type" value="Genomic_DNA"/>
</dbReference>
<feature type="compositionally biased region" description="Acidic residues" evidence="1">
    <location>
        <begin position="180"/>
        <end position="194"/>
    </location>
</feature>
<feature type="compositionally biased region" description="Basic and acidic residues" evidence="1">
    <location>
        <begin position="195"/>
        <end position="204"/>
    </location>
</feature>
<comment type="caution">
    <text evidence="3">The sequence shown here is derived from an EMBL/GenBank/DDBJ whole genome shotgun (WGS) entry which is preliminary data.</text>
</comment>
<reference evidence="3 4" key="2">
    <citation type="submission" date="2007-04" db="EMBL/GenBank/DDBJ databases">
        <title>Draft genome sequence of Eubacterium ventriosum (ATCC 27560).</title>
        <authorList>
            <person name="Sudarsanam P."/>
            <person name="Ley R."/>
            <person name="Guruge J."/>
            <person name="Turnbaugh P.J."/>
            <person name="Mahowald M."/>
            <person name="Liep D."/>
            <person name="Gordon J."/>
        </authorList>
    </citation>
    <scope>NUCLEOTIDE SEQUENCE [LARGE SCALE GENOMIC DNA]</scope>
    <source>
        <strain evidence="3 4">ATCC 27560</strain>
    </source>
</reference>
<keyword evidence="2" id="KW-0812">Transmembrane</keyword>
<evidence type="ECO:0000313" key="3">
    <source>
        <dbReference type="EMBL" id="EDM52136.1"/>
    </source>
</evidence>
<organism evidence="3 4">
    <name type="scientific">Eubacterium ventriosum ATCC 27560</name>
    <dbReference type="NCBI Taxonomy" id="411463"/>
    <lineage>
        <taxon>Bacteria</taxon>
        <taxon>Bacillati</taxon>
        <taxon>Bacillota</taxon>
        <taxon>Clostridia</taxon>
        <taxon>Eubacteriales</taxon>
        <taxon>Eubacteriaceae</taxon>
        <taxon>Eubacterium</taxon>
    </lineage>
</organism>
<dbReference type="AlphaFoldDB" id="A5Z4N7"/>
<name>A5Z4N7_9FIRM</name>
<evidence type="ECO:0000256" key="1">
    <source>
        <dbReference type="SAM" id="MobiDB-lite"/>
    </source>
</evidence>
<dbReference type="Proteomes" id="UP000006000">
    <property type="component" value="Unassembled WGS sequence"/>
</dbReference>
<gene>
    <name evidence="3" type="ORF">EUBVEN_00664</name>
</gene>
<dbReference type="HOGENOM" id="CLU_1341567_0_0_9"/>
<proteinExistence type="predicted"/>
<dbReference type="Gene3D" id="6.10.280.100">
    <property type="match status" value="1"/>
</dbReference>
<reference evidence="3 4" key="1">
    <citation type="submission" date="2007-03" db="EMBL/GenBank/DDBJ databases">
        <authorList>
            <person name="Fulton L."/>
            <person name="Clifton S."/>
            <person name="Fulton B."/>
            <person name="Xu J."/>
            <person name="Minx P."/>
            <person name="Pepin K.H."/>
            <person name="Johnson M."/>
            <person name="Thiruvilangam P."/>
            <person name="Bhonagiri V."/>
            <person name="Nash W.E."/>
            <person name="Mardis E.R."/>
            <person name="Wilson R.K."/>
        </authorList>
    </citation>
    <scope>NUCLEOTIDE SEQUENCE [LARGE SCALE GENOMIC DNA]</scope>
    <source>
        <strain evidence="3 4">ATCC 27560</strain>
    </source>
</reference>
<evidence type="ECO:0000313" key="4">
    <source>
        <dbReference type="Proteomes" id="UP000006000"/>
    </source>
</evidence>
<accession>A5Z4N7</accession>
<keyword evidence="2" id="KW-1133">Transmembrane helix</keyword>
<protein>
    <submittedName>
        <fullName evidence="3">Uncharacterized protein</fullName>
    </submittedName>
</protein>
<feature type="region of interest" description="Disordered" evidence="1">
    <location>
        <begin position="180"/>
        <end position="204"/>
    </location>
</feature>
<dbReference type="STRING" id="411463.EUBVEN_00664"/>
<feature type="transmembrane region" description="Helical" evidence="2">
    <location>
        <begin position="12"/>
        <end position="29"/>
    </location>
</feature>